<reference evidence="13" key="1">
    <citation type="thesis" date="2021" institute="BYU ScholarsArchive" country="Provo, UT, USA">
        <title>Applications of and Algorithms for Genome Assembly and Genomic Analyses with an Emphasis on Marine Teleosts.</title>
        <authorList>
            <person name="Pickett B.D."/>
        </authorList>
    </citation>
    <scope>NUCLEOTIDE SEQUENCE</scope>
    <source>
        <strain evidence="13">HI-2016</strain>
    </source>
</reference>
<evidence type="ECO:0000256" key="7">
    <source>
        <dbReference type="ARBA" id="ARBA00023125"/>
    </source>
</evidence>
<dbReference type="Pfam" id="PF00096">
    <property type="entry name" value="zf-C2H2"/>
    <property type="match status" value="5"/>
</dbReference>
<keyword evidence="8" id="KW-0539">Nucleus</keyword>
<feature type="domain" description="C2H2-type" evidence="12">
    <location>
        <begin position="544"/>
        <end position="566"/>
    </location>
</feature>
<evidence type="ECO:0000256" key="10">
    <source>
        <dbReference type="SAM" id="Coils"/>
    </source>
</evidence>
<dbReference type="PANTHER" id="PTHR16515:SF49">
    <property type="entry name" value="GASTRULA ZINC FINGER PROTEIN XLCGF49.1-LIKE-RELATED"/>
    <property type="match status" value="1"/>
</dbReference>
<comment type="subcellular location">
    <subcellularLocation>
        <location evidence="1">Nucleus</location>
    </subcellularLocation>
</comment>
<dbReference type="EMBL" id="JAFBMS010000028">
    <property type="protein sequence ID" value="KAG9342380.1"/>
    <property type="molecule type" value="Genomic_DNA"/>
</dbReference>
<evidence type="ECO:0000256" key="9">
    <source>
        <dbReference type="PROSITE-ProRule" id="PRU00042"/>
    </source>
</evidence>
<dbReference type="GO" id="GO:0003677">
    <property type="term" value="F:DNA binding"/>
    <property type="evidence" value="ECO:0007669"/>
    <property type="project" value="UniProtKB-KW"/>
</dbReference>
<feature type="coiled-coil region" evidence="10">
    <location>
        <begin position="39"/>
        <end position="66"/>
    </location>
</feature>
<dbReference type="PANTHER" id="PTHR16515">
    <property type="entry name" value="PR DOMAIN ZINC FINGER PROTEIN"/>
    <property type="match status" value="1"/>
</dbReference>
<dbReference type="InterPro" id="IPR013087">
    <property type="entry name" value="Znf_C2H2_type"/>
</dbReference>
<accession>A0A8T2NT82</accession>
<evidence type="ECO:0000256" key="1">
    <source>
        <dbReference type="ARBA" id="ARBA00004123"/>
    </source>
</evidence>
<dbReference type="PROSITE" id="PS50157">
    <property type="entry name" value="ZINC_FINGER_C2H2_2"/>
    <property type="match status" value="5"/>
</dbReference>
<proteinExistence type="inferred from homology"/>
<evidence type="ECO:0000256" key="5">
    <source>
        <dbReference type="ARBA" id="ARBA00022771"/>
    </source>
</evidence>
<evidence type="ECO:0000256" key="11">
    <source>
        <dbReference type="SAM" id="MobiDB-lite"/>
    </source>
</evidence>
<dbReference type="SMART" id="SM00355">
    <property type="entry name" value="ZnF_C2H2"/>
    <property type="match status" value="5"/>
</dbReference>
<comment type="similarity">
    <text evidence="2">Belongs to the krueppel C2H2-type zinc-finger protein family.</text>
</comment>
<keyword evidence="3" id="KW-0479">Metal-binding</keyword>
<evidence type="ECO:0000313" key="14">
    <source>
        <dbReference type="Proteomes" id="UP000824540"/>
    </source>
</evidence>
<feature type="domain" description="C2H2-type" evidence="12">
    <location>
        <begin position="460"/>
        <end position="487"/>
    </location>
</feature>
<evidence type="ECO:0000259" key="12">
    <source>
        <dbReference type="PROSITE" id="PS50157"/>
    </source>
</evidence>
<dbReference type="SUPFAM" id="SSF57667">
    <property type="entry name" value="beta-beta-alpha zinc fingers"/>
    <property type="match status" value="3"/>
</dbReference>
<evidence type="ECO:0000256" key="2">
    <source>
        <dbReference type="ARBA" id="ARBA00006991"/>
    </source>
</evidence>
<organism evidence="13 14">
    <name type="scientific">Albula glossodonta</name>
    <name type="common">roundjaw bonefish</name>
    <dbReference type="NCBI Taxonomy" id="121402"/>
    <lineage>
        <taxon>Eukaryota</taxon>
        <taxon>Metazoa</taxon>
        <taxon>Chordata</taxon>
        <taxon>Craniata</taxon>
        <taxon>Vertebrata</taxon>
        <taxon>Euteleostomi</taxon>
        <taxon>Actinopterygii</taxon>
        <taxon>Neopterygii</taxon>
        <taxon>Teleostei</taxon>
        <taxon>Albuliformes</taxon>
        <taxon>Albulidae</taxon>
        <taxon>Albula</taxon>
    </lineage>
</organism>
<keyword evidence="6" id="KW-0862">Zinc</keyword>
<keyword evidence="7" id="KW-0238">DNA-binding</keyword>
<evidence type="ECO:0000256" key="6">
    <source>
        <dbReference type="ARBA" id="ARBA00022833"/>
    </source>
</evidence>
<keyword evidence="4" id="KW-0677">Repeat</keyword>
<evidence type="ECO:0000256" key="8">
    <source>
        <dbReference type="ARBA" id="ARBA00023242"/>
    </source>
</evidence>
<evidence type="ECO:0000313" key="13">
    <source>
        <dbReference type="EMBL" id="KAG9342380.1"/>
    </source>
</evidence>
<dbReference type="PROSITE" id="PS00028">
    <property type="entry name" value="ZINC_FINGER_C2H2_1"/>
    <property type="match status" value="5"/>
</dbReference>
<dbReference type="GO" id="GO:0010468">
    <property type="term" value="P:regulation of gene expression"/>
    <property type="evidence" value="ECO:0007669"/>
    <property type="project" value="TreeGrafter"/>
</dbReference>
<keyword evidence="10" id="KW-0175">Coiled coil</keyword>
<protein>
    <recommendedName>
        <fullName evidence="12">C2H2-type domain-containing protein</fullName>
    </recommendedName>
</protein>
<dbReference type="Proteomes" id="UP000824540">
    <property type="component" value="Unassembled WGS sequence"/>
</dbReference>
<evidence type="ECO:0000256" key="3">
    <source>
        <dbReference type="ARBA" id="ARBA00022723"/>
    </source>
</evidence>
<dbReference type="FunFam" id="3.30.160.60:FF:002343">
    <property type="entry name" value="Zinc finger protein 33A"/>
    <property type="match status" value="1"/>
</dbReference>
<dbReference type="Gene3D" id="3.30.160.60">
    <property type="entry name" value="Classic Zinc Finger"/>
    <property type="match status" value="5"/>
</dbReference>
<sequence length="577" mass="64543">MSIIFHKQLTSIMEVLTTAAIGEICKLVDDGYAVLRLEMTQRVKENEALRRKLQMMEQQVSRAGSEETEARDSSANSDLPVFEVQVCTESRGRTNEGRFQTVGRAVGKRSIGCLRTGGQCRSVTDGEQPTISTHKLMQCADMEEGRTEPLLIKEEKLEEESDPLGELNSREQRAVEWRPGGGERPPIQEVQNKAANDTEELSEHHRTRHRLWEVSGPEPVLKAEAETESAHQGLQHRGCELRAAGLDSLDSAEFVMFNRPGQLETYSTEGSTDAETEDPCCSFSTEKDSQSLSFHSELQFTPKAHDTARTSPPLGACDMKPELVAPNSSPIKLEPELHATWNGETVSEVVYTERGHYQDDRLREAAQMVDSVFRLCTPHGQTAGGGNTTMVAEELQRNFNPELNGGPAGDRRHTTSKGFKTHRKVCTRKRKFICKYCGKGFPRAKELEIHQRVHTGEKPFSCPQCGKRFTQSCNLKTHLSIHTGDKPFRCLQCGKRFVQSGYLKAHQRVHTGEKPFSCAKCGKRFGQSSYLRSHQSVHTGEKPFSCAHCGKCFTRSCHLKRHQSVHVPANCTDVSLF</sequence>
<dbReference type="GO" id="GO:0005634">
    <property type="term" value="C:nucleus"/>
    <property type="evidence" value="ECO:0007669"/>
    <property type="project" value="UniProtKB-SubCell"/>
</dbReference>
<name>A0A8T2NT82_9TELE</name>
<dbReference type="AlphaFoldDB" id="A0A8T2NT82"/>
<comment type="caution">
    <text evidence="13">The sequence shown here is derived from an EMBL/GenBank/DDBJ whole genome shotgun (WGS) entry which is preliminary data.</text>
</comment>
<dbReference type="FunFam" id="3.30.160.60:FF:001954">
    <property type="entry name" value="Zinc finger protein 787"/>
    <property type="match status" value="1"/>
</dbReference>
<dbReference type="GO" id="GO:0008270">
    <property type="term" value="F:zinc ion binding"/>
    <property type="evidence" value="ECO:0007669"/>
    <property type="project" value="UniProtKB-KW"/>
</dbReference>
<dbReference type="FunFam" id="3.30.160.60:FF:000100">
    <property type="entry name" value="Zinc finger 45-like"/>
    <property type="match status" value="1"/>
</dbReference>
<feature type="domain" description="C2H2-type" evidence="12">
    <location>
        <begin position="516"/>
        <end position="543"/>
    </location>
</feature>
<dbReference type="FunFam" id="3.30.160.60:FF:000358">
    <property type="entry name" value="zinc finger protein 24"/>
    <property type="match status" value="1"/>
</dbReference>
<feature type="domain" description="C2H2-type" evidence="12">
    <location>
        <begin position="488"/>
        <end position="515"/>
    </location>
</feature>
<feature type="region of interest" description="Disordered" evidence="11">
    <location>
        <begin position="303"/>
        <end position="322"/>
    </location>
</feature>
<feature type="region of interest" description="Disordered" evidence="11">
    <location>
        <begin position="265"/>
        <end position="286"/>
    </location>
</feature>
<dbReference type="InterPro" id="IPR050331">
    <property type="entry name" value="Zinc_finger"/>
</dbReference>
<feature type="domain" description="C2H2-type" evidence="12">
    <location>
        <begin position="432"/>
        <end position="459"/>
    </location>
</feature>
<evidence type="ECO:0000256" key="4">
    <source>
        <dbReference type="ARBA" id="ARBA00022737"/>
    </source>
</evidence>
<dbReference type="OrthoDB" id="8935099at2759"/>
<gene>
    <name evidence="13" type="ORF">JZ751_016375</name>
</gene>
<dbReference type="InterPro" id="IPR036236">
    <property type="entry name" value="Znf_C2H2_sf"/>
</dbReference>
<keyword evidence="5 9" id="KW-0863">Zinc-finger</keyword>
<keyword evidence="14" id="KW-1185">Reference proteome</keyword>
<dbReference type="FunFam" id="3.30.160.60:FF:001498">
    <property type="entry name" value="Zinc finger protein 404"/>
    <property type="match status" value="1"/>
</dbReference>